<dbReference type="InterPro" id="IPR002035">
    <property type="entry name" value="VWF_A"/>
</dbReference>
<dbReference type="OrthoDB" id="2150145at2759"/>
<evidence type="ECO:0000256" key="1">
    <source>
        <dbReference type="SAM" id="MobiDB-lite"/>
    </source>
</evidence>
<dbReference type="PROSITE" id="PS50234">
    <property type="entry name" value="VWFA"/>
    <property type="match status" value="1"/>
</dbReference>
<dbReference type="Proteomes" id="UP000594454">
    <property type="component" value="Chromosome 7"/>
</dbReference>
<dbReference type="InterPro" id="IPR029151">
    <property type="entry name" value="Sensor-like_sf"/>
</dbReference>
<dbReference type="SUPFAM" id="SSF103190">
    <property type="entry name" value="Sensory domain-like"/>
    <property type="match status" value="1"/>
</dbReference>
<organism evidence="3 4">
    <name type="scientific">Hermetia illucens</name>
    <name type="common">Black soldier fly</name>
    <dbReference type="NCBI Taxonomy" id="343691"/>
    <lineage>
        <taxon>Eukaryota</taxon>
        <taxon>Metazoa</taxon>
        <taxon>Ecdysozoa</taxon>
        <taxon>Arthropoda</taxon>
        <taxon>Hexapoda</taxon>
        <taxon>Insecta</taxon>
        <taxon>Pterygota</taxon>
        <taxon>Neoptera</taxon>
        <taxon>Endopterygota</taxon>
        <taxon>Diptera</taxon>
        <taxon>Brachycera</taxon>
        <taxon>Stratiomyomorpha</taxon>
        <taxon>Stratiomyidae</taxon>
        <taxon>Hermetiinae</taxon>
        <taxon>Hermetia</taxon>
    </lineage>
</organism>
<proteinExistence type="predicted"/>
<feature type="domain" description="VWFA" evidence="2">
    <location>
        <begin position="439"/>
        <end position="643"/>
    </location>
</feature>
<evidence type="ECO:0000313" key="4">
    <source>
        <dbReference type="Proteomes" id="UP000594454"/>
    </source>
</evidence>
<dbReference type="SUPFAM" id="SSF53300">
    <property type="entry name" value="vWA-like"/>
    <property type="match status" value="1"/>
</dbReference>
<protein>
    <recommendedName>
        <fullName evidence="2">VWFA domain-containing protein</fullName>
    </recommendedName>
</protein>
<evidence type="ECO:0000313" key="3">
    <source>
        <dbReference type="EMBL" id="CAD7094043.1"/>
    </source>
</evidence>
<dbReference type="GO" id="GO:0005891">
    <property type="term" value="C:voltage-gated calcium channel complex"/>
    <property type="evidence" value="ECO:0007669"/>
    <property type="project" value="TreeGrafter"/>
</dbReference>
<feature type="region of interest" description="Disordered" evidence="1">
    <location>
        <begin position="359"/>
        <end position="389"/>
    </location>
</feature>
<dbReference type="InParanoid" id="A0A7R8V711"/>
<dbReference type="PANTHER" id="PTHR10166:SF66">
    <property type="entry name" value="VWFA AND CACHE DOMAIN-CONTAINING PROTEIN CG16868"/>
    <property type="match status" value="1"/>
</dbReference>
<feature type="compositionally biased region" description="Polar residues" evidence="1">
    <location>
        <begin position="359"/>
        <end position="380"/>
    </location>
</feature>
<sequence>MRITRSVYFKKDRIMNNACGSLDHTNINKSRGGGMPENLPSKQNLPEHPPLSSSYKYKIWRSSNIIKSIQRHNGVCIAGETVEPTVQGPANQKQQRHHVSSVLLASGYVPIIISKPVVGVGGGGSTSMTKSTGNSTTSSLTYSADSIRKASLSTSSFQNISETLVPLLGRITAAVVGLPQAKPLSNGASTMPKVATSSTSSTSFNVLDLVGNLDVRLKHIRNIELGVTYIQEIFDAIGYTDALRPEDATINQLSHRIQAKLEVVHDILDSLSEFIGSNITETLRQQGTNSSNDEPNVFLNTLIQPCPFDDFTLEQNYNKNKIQILNYLKLSGFRDVDDLNFTINNKILSVLRRTAERNSSSIPTPSASTVSGFQSASETGSDGGKPAPYFQYQQQGITSNFKHVFFLSRNDHASDHNCQYYFNDLNFRHFYAAAIQQKHVFLLVDCGNSLTGEQLELSKQFVSNVIQMLSEDDTISIVTVDNAVDVIKLSSTEDLILGEPENTFSKTFRYNATMDRKDELLKQISFLTPSKGTTNHSLAFEYSFKLLRKQQISRGTPLVFVYVTRGLLSRFTEAMAVLDTVAKGQASLAEPIVINTCAVILDEKRIMYEKQFLQDIAQQNYSKYNIDVSAWYNIDHHKIRGNMFVITKRHPELIVKTSSAIFGAFFKPKYVSDAIKYHLPILDYNTKDVIVSITKPIPSYGVAGINMYLNDLAEDIIYYRKTDTSYAFITDKDGMVIYHPAFSRPVATTKTPYPVEIGFLEKALKRNESSNESLWTQFVTLPKGNETLKQNISSGSQNVTYIWHRILDSYIVCLVTIARTGNSQFSLQYGNSGTPDKDTRRFERYHRQSMDSTPSSELLYHRIDLIPPPKTPVCRHFRQIATLDTGTIFLSASAFKSPFIFFKNNREIKDETQRTHNAQSIMAYIKDITNLLANPGLQTHIRSDVSALIHVMSYLKKRHLENGALKKYIIRRYVATTNGVLQVYPGCILGNDLEPSRRPWFRKAVAHPGRIVATEPYLDAGGAGYIITIAHTIFEGKATALHNADKDLPIAVVALDVPYTFFYKMILESTPVCSEPNIKCLLMEEQGYLLAHPSMMEPSTPTMNNRRPLEHITHKESFVANDILNHKILVKKKACATFQTRVIQRYYEFNTSLTQVLTNNVVHGERTKYQITAVTGTNIFSAILNSTCDGGAFCPCSTVNRICLNCNRMDQADCECPCECPLRMPSTTAEVSSRNLTLGYCEPEKEGLAIVNSLSYDWSLVVKSCVNINCDVYRTHMECLGIMGCEWCQLDADMNPFTTPFCTAQNSCFNGLLGSTTPYGDGDIGSAIIEAVSTPAYSAIGPVGGTIIALCLMVGFAMYCYRQNLDTGSEHLYEADSIQDDNYGVPLSRLYSDDISPHDDSDLSGGGGVGGGNIMNRNHRLANAIAVNEVSPYHMSTGGYRRPMNGDSDHGYSTMTPHEDSEHMCFTLVEPLINNQKRLSMSADSMSINTSVSSPTNHHHCQPYHPQHITIDRPPGLAVPDIPSFPPNLGQVPVTGLSTPLGKANRVPERGFSNMTSSNFPPPGQTVLLNNGFQQISSHHILAPVTVHRHMEAS</sequence>
<evidence type="ECO:0000259" key="2">
    <source>
        <dbReference type="PROSITE" id="PS50234"/>
    </source>
</evidence>
<dbReference type="FunCoup" id="A0A7R8V711">
    <property type="interactions" value="208"/>
</dbReference>
<gene>
    <name evidence="3" type="ORF">HERILL_LOCUS16281</name>
</gene>
<name>A0A7R8V711_HERIL</name>
<reference evidence="3 4" key="1">
    <citation type="submission" date="2020-11" db="EMBL/GenBank/DDBJ databases">
        <authorList>
            <person name="Wallbank WR R."/>
            <person name="Pardo Diaz C."/>
            <person name="Kozak K."/>
            <person name="Martin S."/>
            <person name="Jiggins C."/>
            <person name="Moest M."/>
            <person name="Warren A I."/>
            <person name="Generalovic N T."/>
            <person name="Byers J.R.P. K."/>
            <person name="Montejo-Kovacevich G."/>
            <person name="Yen C E."/>
        </authorList>
    </citation>
    <scope>NUCLEOTIDE SEQUENCE [LARGE SCALE GENOMIC DNA]</scope>
</reference>
<dbReference type="InterPro" id="IPR036465">
    <property type="entry name" value="vWFA_dom_sf"/>
</dbReference>
<dbReference type="Gene3D" id="3.30.450.20">
    <property type="entry name" value="PAS domain"/>
    <property type="match status" value="3"/>
</dbReference>
<dbReference type="Pfam" id="PF00092">
    <property type="entry name" value="VWA"/>
    <property type="match status" value="1"/>
</dbReference>
<dbReference type="Gene3D" id="3.40.50.410">
    <property type="entry name" value="von Willebrand factor, type A domain"/>
    <property type="match status" value="1"/>
</dbReference>
<feature type="region of interest" description="Disordered" evidence="1">
    <location>
        <begin position="1437"/>
        <end position="1458"/>
    </location>
</feature>
<accession>A0A7R8V711</accession>
<feature type="region of interest" description="Disordered" evidence="1">
    <location>
        <begin position="25"/>
        <end position="50"/>
    </location>
</feature>
<dbReference type="PANTHER" id="PTHR10166">
    <property type="entry name" value="VOLTAGE-DEPENDENT CALCIUM CHANNEL SUBUNIT ALPHA-2/DELTA-RELATED"/>
    <property type="match status" value="1"/>
</dbReference>
<dbReference type="EMBL" id="LR899015">
    <property type="protein sequence ID" value="CAD7094043.1"/>
    <property type="molecule type" value="Genomic_DNA"/>
</dbReference>
<keyword evidence="4" id="KW-1185">Reference proteome</keyword>
<dbReference type="GO" id="GO:0005245">
    <property type="term" value="F:voltage-gated calcium channel activity"/>
    <property type="evidence" value="ECO:0007669"/>
    <property type="project" value="TreeGrafter"/>
</dbReference>
<dbReference type="InterPro" id="IPR051173">
    <property type="entry name" value="Ca_channel_alpha-2/delta"/>
</dbReference>